<sequence>MTVMKQKHIFSGLTITPSEVKQMLHSLDRLTAAEPAGNNPAILQPIAEVAATYPAAFLNLSVEEEKVPEDWRVTLVVPGQKTRRRYLTSNYSLVVNERHGGKLGDGVSRHKRGVGLSEMAQ</sequence>
<organism evidence="2 3">
    <name type="scientific">Fasciola gigantica</name>
    <name type="common">Giant liver fluke</name>
    <dbReference type="NCBI Taxonomy" id="46835"/>
    <lineage>
        <taxon>Eukaryota</taxon>
        <taxon>Metazoa</taxon>
        <taxon>Spiralia</taxon>
        <taxon>Lophotrochozoa</taxon>
        <taxon>Platyhelminthes</taxon>
        <taxon>Trematoda</taxon>
        <taxon>Digenea</taxon>
        <taxon>Plagiorchiida</taxon>
        <taxon>Echinostomata</taxon>
        <taxon>Echinostomatoidea</taxon>
        <taxon>Fasciolidae</taxon>
        <taxon>Fasciola</taxon>
    </lineage>
</organism>
<comment type="caution">
    <text evidence="2">The sequence shown here is derived from an EMBL/GenBank/DDBJ whole genome shotgun (WGS) entry which is preliminary data.</text>
</comment>
<dbReference type="EMBL" id="SUNJ01002999">
    <property type="protein sequence ID" value="TPP65570.1"/>
    <property type="molecule type" value="Genomic_DNA"/>
</dbReference>
<name>A0A504Z8K1_FASGI</name>
<keyword evidence="3" id="KW-1185">Reference proteome</keyword>
<evidence type="ECO:0000313" key="2">
    <source>
        <dbReference type="EMBL" id="TPP65570.1"/>
    </source>
</evidence>
<accession>A0A504Z8K1</accession>
<reference evidence="2 3" key="1">
    <citation type="submission" date="2019-04" db="EMBL/GenBank/DDBJ databases">
        <title>Annotation for the trematode Fasciola gigantica.</title>
        <authorList>
            <person name="Choi Y.-J."/>
        </authorList>
    </citation>
    <scope>NUCLEOTIDE SEQUENCE [LARGE SCALE GENOMIC DNA]</scope>
    <source>
        <strain evidence="2">Uganda_cow_1</strain>
    </source>
</reference>
<evidence type="ECO:0000313" key="3">
    <source>
        <dbReference type="Proteomes" id="UP000316759"/>
    </source>
</evidence>
<dbReference type="Proteomes" id="UP000316759">
    <property type="component" value="Unassembled WGS sequence"/>
</dbReference>
<feature type="region of interest" description="Disordered" evidence="1">
    <location>
        <begin position="102"/>
        <end position="121"/>
    </location>
</feature>
<dbReference type="AlphaFoldDB" id="A0A504Z8K1"/>
<evidence type="ECO:0000256" key="1">
    <source>
        <dbReference type="SAM" id="MobiDB-lite"/>
    </source>
</evidence>
<dbReference type="OrthoDB" id="6242193at2759"/>
<protein>
    <submittedName>
        <fullName evidence="2">Uncharacterized protein</fullName>
    </submittedName>
</protein>
<gene>
    <name evidence="2" type="ORF">FGIG_00246</name>
</gene>
<proteinExistence type="predicted"/>